<dbReference type="Proteomes" id="UP000026961">
    <property type="component" value="Chromosome 8"/>
</dbReference>
<evidence type="ECO:0000313" key="1">
    <source>
        <dbReference type="EnsemblPlants" id="OGLUM08G17530.1"/>
    </source>
</evidence>
<dbReference type="HOGENOM" id="CLU_109989_0_0_1"/>
<dbReference type="STRING" id="40148.A0A0E0AW56"/>
<organism evidence="1">
    <name type="scientific">Oryza glumipatula</name>
    <dbReference type="NCBI Taxonomy" id="40148"/>
    <lineage>
        <taxon>Eukaryota</taxon>
        <taxon>Viridiplantae</taxon>
        <taxon>Streptophyta</taxon>
        <taxon>Embryophyta</taxon>
        <taxon>Tracheophyta</taxon>
        <taxon>Spermatophyta</taxon>
        <taxon>Magnoliopsida</taxon>
        <taxon>Liliopsida</taxon>
        <taxon>Poales</taxon>
        <taxon>Poaceae</taxon>
        <taxon>BOP clade</taxon>
        <taxon>Oryzoideae</taxon>
        <taxon>Oryzeae</taxon>
        <taxon>Oryzinae</taxon>
        <taxon>Oryza</taxon>
    </lineage>
</organism>
<proteinExistence type="predicted"/>
<reference evidence="1" key="2">
    <citation type="submission" date="2018-05" db="EMBL/GenBank/DDBJ databases">
        <title>OgluRS3 (Oryza glumaepatula Reference Sequence Version 3).</title>
        <authorList>
            <person name="Zhang J."/>
            <person name="Kudrna D."/>
            <person name="Lee S."/>
            <person name="Talag J."/>
            <person name="Welchert J."/>
            <person name="Wing R.A."/>
        </authorList>
    </citation>
    <scope>NUCLEOTIDE SEQUENCE [LARGE SCALE GENOMIC DNA]</scope>
</reference>
<name>A0A0E0AW56_9ORYZ</name>
<protein>
    <submittedName>
        <fullName evidence="1">Uncharacterized protein</fullName>
    </submittedName>
</protein>
<dbReference type="EnsemblPlants" id="OGLUM08G17530.1">
    <property type="protein sequence ID" value="OGLUM08G17530.1"/>
    <property type="gene ID" value="OGLUM08G17530"/>
</dbReference>
<sequence length="222" mass="24900">MWEEARLCEEKGKRRRCARRCSGHRHRQENDEAAVLVKREHPGRAIAADAVRRERLDRTAASDSAAAACHLWLAFYSMTRQKDPLDGLKLYSGDEHYWFVSSSSSSLLLLIHMQGQFDGSTTATVEYMTGRGGERANVGHSGGDGVVEAERWSSLVTATRWWRSERNTARKGILVSPGVKLGKNRENWPKWQNKCLASVGSGILTTPFRGMALWRNPLFAVA</sequence>
<evidence type="ECO:0000313" key="2">
    <source>
        <dbReference type="Proteomes" id="UP000026961"/>
    </source>
</evidence>
<keyword evidence="2" id="KW-1185">Reference proteome</keyword>
<dbReference type="Gramene" id="OGLUM08G17530.1">
    <property type="protein sequence ID" value="OGLUM08G17530.1"/>
    <property type="gene ID" value="OGLUM08G17530"/>
</dbReference>
<reference evidence="1" key="1">
    <citation type="submission" date="2015-04" db="UniProtKB">
        <authorList>
            <consortium name="EnsemblPlants"/>
        </authorList>
    </citation>
    <scope>IDENTIFICATION</scope>
</reference>
<accession>A0A0E0AW56</accession>
<dbReference type="AlphaFoldDB" id="A0A0E0AW56"/>